<evidence type="ECO:0000256" key="1">
    <source>
        <dbReference type="ARBA" id="ARBA00005336"/>
    </source>
</evidence>
<dbReference type="AlphaFoldDB" id="A0A2S3ZZH8"/>
<dbReference type="PANTHER" id="PTHR42721:SF3">
    <property type="entry name" value="BETA-D-XYLOSIDASE 5-RELATED"/>
    <property type="match status" value="1"/>
</dbReference>
<dbReference type="GO" id="GO:0046556">
    <property type="term" value="F:alpha-L-arabinofuranosidase activity"/>
    <property type="evidence" value="ECO:0007669"/>
    <property type="project" value="TreeGrafter"/>
</dbReference>
<dbReference type="InterPro" id="IPR001764">
    <property type="entry name" value="Glyco_hydro_3_N"/>
</dbReference>
<dbReference type="Pfam" id="PF00933">
    <property type="entry name" value="Glyco_hydro_3"/>
    <property type="match status" value="1"/>
</dbReference>
<dbReference type="Proteomes" id="UP000237061">
    <property type="component" value="Unassembled WGS sequence"/>
</dbReference>
<dbReference type="PANTHER" id="PTHR42721">
    <property type="entry name" value="SUGAR HYDROLASE-RELATED"/>
    <property type="match status" value="1"/>
</dbReference>
<protein>
    <submittedName>
        <fullName evidence="5">Family 3 glycosyl hydrolase</fullName>
    </submittedName>
</protein>
<dbReference type="EMBL" id="PPXC01000004">
    <property type="protein sequence ID" value="POH74322.1"/>
    <property type="molecule type" value="Genomic_DNA"/>
</dbReference>
<dbReference type="InterPro" id="IPR036881">
    <property type="entry name" value="Glyco_hydro_3_C_sf"/>
</dbReference>
<dbReference type="CDD" id="cd23343">
    <property type="entry name" value="beta-trefoil_FSCN_BglX-like"/>
    <property type="match status" value="1"/>
</dbReference>
<dbReference type="RefSeq" id="WP_103465030.1">
    <property type="nucleotide sequence ID" value="NZ_PPXC01000004.1"/>
</dbReference>
<dbReference type="Gene3D" id="3.20.20.300">
    <property type="entry name" value="Glycoside hydrolase, family 3, N-terminal domain"/>
    <property type="match status" value="1"/>
</dbReference>
<dbReference type="Pfam" id="PF14310">
    <property type="entry name" value="Fn3-like"/>
    <property type="match status" value="1"/>
</dbReference>
<evidence type="ECO:0000313" key="6">
    <source>
        <dbReference type="Proteomes" id="UP000237061"/>
    </source>
</evidence>
<dbReference type="SUPFAM" id="SSF51445">
    <property type="entry name" value="(Trans)glycosidases"/>
    <property type="match status" value="1"/>
</dbReference>
<dbReference type="SUPFAM" id="SSF52279">
    <property type="entry name" value="Beta-D-glucan exohydrolase, C-terminal domain"/>
    <property type="match status" value="1"/>
</dbReference>
<organism evidence="5 6">
    <name type="scientific">Arthrobacter glacialis</name>
    <dbReference type="NCBI Taxonomy" id="1664"/>
    <lineage>
        <taxon>Bacteria</taxon>
        <taxon>Bacillati</taxon>
        <taxon>Actinomycetota</taxon>
        <taxon>Actinomycetes</taxon>
        <taxon>Micrococcales</taxon>
        <taxon>Micrococcaceae</taxon>
        <taxon>Arthrobacter</taxon>
    </lineage>
</organism>
<dbReference type="GO" id="GO:0031222">
    <property type="term" value="P:arabinan catabolic process"/>
    <property type="evidence" value="ECO:0007669"/>
    <property type="project" value="TreeGrafter"/>
</dbReference>
<accession>A0A2S3ZZH8</accession>
<evidence type="ECO:0000256" key="2">
    <source>
        <dbReference type="ARBA" id="ARBA00022729"/>
    </source>
</evidence>
<name>A0A2S3ZZH8_ARTGL</name>
<feature type="domain" description="Fibronectin type III-like" evidence="4">
    <location>
        <begin position="744"/>
        <end position="814"/>
    </location>
</feature>
<evidence type="ECO:0000256" key="3">
    <source>
        <dbReference type="ARBA" id="ARBA00022801"/>
    </source>
</evidence>
<dbReference type="PRINTS" id="PR00133">
    <property type="entry name" value="GLHYDRLASE3"/>
</dbReference>
<dbReference type="GO" id="GO:0045493">
    <property type="term" value="P:xylan catabolic process"/>
    <property type="evidence" value="ECO:0007669"/>
    <property type="project" value="InterPro"/>
</dbReference>
<dbReference type="InterPro" id="IPR017853">
    <property type="entry name" value="GH"/>
</dbReference>
<reference evidence="5 6" key="1">
    <citation type="submission" date="2018-01" db="EMBL/GenBank/DDBJ databases">
        <title>Arthrobacter sp. nov., from glaciers in China.</title>
        <authorList>
            <person name="Liu Q."/>
            <person name="Xin Y.-H."/>
        </authorList>
    </citation>
    <scope>NUCLEOTIDE SEQUENCE [LARGE SCALE GENOMIC DNA]</scope>
    <source>
        <strain evidence="5 6">HLT2-12-2</strain>
    </source>
</reference>
<dbReference type="GO" id="GO:0009044">
    <property type="term" value="F:xylan 1,4-beta-xylosidase activity"/>
    <property type="evidence" value="ECO:0007669"/>
    <property type="project" value="InterPro"/>
</dbReference>
<keyword evidence="6" id="KW-1185">Reference proteome</keyword>
<keyword evidence="2" id="KW-0732">Signal</keyword>
<comment type="similarity">
    <text evidence="1">Belongs to the glycosyl hydrolase 3 family.</text>
</comment>
<dbReference type="InterPro" id="IPR002772">
    <property type="entry name" value="Glyco_hydro_3_C"/>
</dbReference>
<dbReference type="SUPFAM" id="SSF50405">
    <property type="entry name" value="Actin-crosslinking proteins"/>
    <property type="match status" value="1"/>
</dbReference>
<dbReference type="SMART" id="SM01217">
    <property type="entry name" value="Fn3_like"/>
    <property type="match status" value="1"/>
</dbReference>
<sequence>MLLPPAHPLMASTDSASTTQPAVHGGIAEALLAQLSTAEKLAMLHQHSPGVELLGIAAFQTGTEGAHGVAWLGKATVFPQPVGLAATWDEDLLRRVGEAVGVEVRSKHAADPSISLNVWAPVVNPLRHPLWGRNEEGFSEDPVLTGKLASAFCQGLRGNDPNVWQTTPTLKHFLGYNNEVDRNVSSTQLRARVLHEYELPAYSTPIADGAVGAVMLSYNLVNGMPAHVSDLVAEHLRQWPGGSELTIVTDAGAPTSLYKAEKYFPDAPAAYAAALLAGVDNFTDDGADSAPSISHLEQALERGLISMDDVDASVLRLLRLRAATGEFGAETNPYADGPDGASQSEAHRLLASEAAAKSVVLLANNAPAASTENSTPGPLLPLSAAPGQVAVIGALGTHVLTDWYSGTPEYSLSLAEGLGELYPEVAAVGGHDVVALRSIRTGCYLGSAGDTAALAATSAAAGADQLFELQDWGGGEVTLRARSNGLLLAAGNDGYLYPSASRVGGWIVQETFRLHRGSDGCVRIQHVGTGKWVHVETHTGSALLVAGTIEVADTFTLRMAGNGLEAAAKAAAAASVAVVVVGNDPHLGGRETLDRCTLELSQRDQEMVQVVREANPNTVLVIISSYPYALGELASVPAILWSSHAGQELGHGLAAVISGSAEPYGRLPQTWFAKDSDLPDILDYDIIAAGATYQYSTAEPLYAMGHGLGYAEVEYSELLVADHGGQGIEVTVTVRNTGPRDAQELVQIYVAAPGHRFEFPHRLLAGHSRVQVPAGEQRRVTVRVARERLATFSVTALRMLTEPGEYIFLAGKSAAVLPLAARVVLSGAGSPDRQAGDQVRAEHFDAAHGLELVPETHLRGTAVAVLAGHQRAVAQYRNWASAPASVPASPAGRGMVRVARSDGGHLAFERAGAAGSWVPWVALDIPAGSSGEMSFELPSHRGAGAADIRMVISGAVVVAAFRL</sequence>
<proteinExistence type="inferred from homology"/>
<evidence type="ECO:0000259" key="4">
    <source>
        <dbReference type="SMART" id="SM01217"/>
    </source>
</evidence>
<gene>
    <name evidence="5" type="ORF">CVS27_07100</name>
</gene>
<dbReference type="InterPro" id="IPR008999">
    <property type="entry name" value="Actin-crosslinking"/>
</dbReference>
<comment type="caution">
    <text evidence="5">The sequence shown here is derived from an EMBL/GenBank/DDBJ whole genome shotgun (WGS) entry which is preliminary data.</text>
</comment>
<dbReference type="InterPro" id="IPR013783">
    <property type="entry name" value="Ig-like_fold"/>
</dbReference>
<dbReference type="Gene3D" id="2.60.120.380">
    <property type="match status" value="1"/>
</dbReference>
<dbReference type="Gene3D" id="3.40.50.1700">
    <property type="entry name" value="Glycoside hydrolase family 3 C-terminal domain"/>
    <property type="match status" value="1"/>
</dbReference>
<evidence type="ECO:0000313" key="5">
    <source>
        <dbReference type="EMBL" id="POH74322.1"/>
    </source>
</evidence>
<dbReference type="Pfam" id="PF01915">
    <property type="entry name" value="Glyco_hydro_3_C"/>
    <property type="match status" value="1"/>
</dbReference>
<dbReference type="InterPro" id="IPR026891">
    <property type="entry name" value="Fn3-like"/>
</dbReference>
<dbReference type="Gene3D" id="2.60.40.10">
    <property type="entry name" value="Immunoglobulins"/>
    <property type="match status" value="1"/>
</dbReference>
<dbReference type="InterPro" id="IPR044993">
    <property type="entry name" value="BXL"/>
</dbReference>
<dbReference type="InterPro" id="IPR036962">
    <property type="entry name" value="Glyco_hydro_3_N_sf"/>
</dbReference>
<keyword evidence="3 5" id="KW-0378">Hydrolase</keyword>